<dbReference type="InterPro" id="IPR050312">
    <property type="entry name" value="IolE/XylAMocC-like"/>
</dbReference>
<dbReference type="InterPro" id="IPR013022">
    <property type="entry name" value="Xyl_isomerase-like_TIM-brl"/>
</dbReference>
<dbReference type="PANTHER" id="PTHR12110:SF21">
    <property type="entry name" value="XYLOSE ISOMERASE-LIKE TIM BARREL DOMAIN-CONTAINING PROTEIN"/>
    <property type="match status" value="1"/>
</dbReference>
<dbReference type="Pfam" id="PF01261">
    <property type="entry name" value="AP_endonuc_2"/>
    <property type="match status" value="1"/>
</dbReference>
<accession>A0A2P5I0E5</accession>
<dbReference type="Gene3D" id="3.20.20.150">
    <property type="entry name" value="Divalent-metal-dependent TIM barrel enzymes"/>
    <property type="match status" value="1"/>
</dbReference>
<dbReference type="PANTHER" id="PTHR12110">
    <property type="entry name" value="HYDROXYPYRUVATE ISOMERASE"/>
    <property type="match status" value="1"/>
</dbReference>
<feature type="domain" description="Xylose isomerase-like TIM barrel" evidence="1">
    <location>
        <begin position="27"/>
        <end position="326"/>
    </location>
</feature>
<dbReference type="Proteomes" id="UP000094444">
    <property type="component" value="Unassembled WGS sequence"/>
</dbReference>
<dbReference type="OrthoDB" id="5360893at2759"/>
<evidence type="ECO:0000313" key="2">
    <source>
        <dbReference type="EMBL" id="POS75992.1"/>
    </source>
</evidence>
<evidence type="ECO:0000313" key="3">
    <source>
        <dbReference type="Proteomes" id="UP000094444"/>
    </source>
</evidence>
<proteinExistence type="predicted"/>
<reference evidence="2" key="1">
    <citation type="submission" date="2017-09" db="EMBL/GenBank/DDBJ databases">
        <title>Polyketide synthases of a Diaporthe helianthi virulent isolate.</title>
        <authorList>
            <person name="Baroncelli R."/>
        </authorList>
    </citation>
    <scope>NUCLEOTIDE SEQUENCE [LARGE SCALE GENOMIC DNA]</scope>
    <source>
        <strain evidence="2">7/96</strain>
    </source>
</reference>
<dbReference type="STRING" id="158607.A0A2P5I0E5"/>
<dbReference type="SUPFAM" id="SSF51658">
    <property type="entry name" value="Xylose isomerase-like"/>
    <property type="match status" value="1"/>
</dbReference>
<gene>
    <name evidence="2" type="ORF">DHEL01_v205614</name>
</gene>
<keyword evidence="3" id="KW-1185">Reference proteome</keyword>
<dbReference type="InterPro" id="IPR036237">
    <property type="entry name" value="Xyl_isomerase-like_sf"/>
</dbReference>
<name>A0A2P5I0E5_DIAHE</name>
<comment type="caution">
    <text evidence="2">The sequence shown here is derived from an EMBL/GenBank/DDBJ whole genome shotgun (WGS) entry which is preliminary data.</text>
</comment>
<dbReference type="InParanoid" id="A0A2P5I0E5"/>
<dbReference type="EMBL" id="MAVT02000419">
    <property type="protein sequence ID" value="POS75992.1"/>
    <property type="molecule type" value="Genomic_DNA"/>
</dbReference>
<protein>
    <submittedName>
        <fullName evidence="2">Quinate-4</fullName>
    </submittedName>
</protein>
<dbReference type="AlphaFoldDB" id="A0A2P5I0E5"/>
<organism evidence="2 3">
    <name type="scientific">Diaporthe helianthi</name>
    <dbReference type="NCBI Taxonomy" id="158607"/>
    <lineage>
        <taxon>Eukaryota</taxon>
        <taxon>Fungi</taxon>
        <taxon>Dikarya</taxon>
        <taxon>Ascomycota</taxon>
        <taxon>Pezizomycotina</taxon>
        <taxon>Sordariomycetes</taxon>
        <taxon>Sordariomycetidae</taxon>
        <taxon>Diaporthales</taxon>
        <taxon>Diaporthaceae</taxon>
        <taxon>Diaporthe</taxon>
    </lineage>
</organism>
<sequence length="397" mass="45235">MSYKLGITSMSLGRATAGHSLTHKLNMAEKYGYKGIELFYEDLYEEAASRFGNGTTTPSKEAQLKAARYIRALCADRDLFIICLQPFAHYEGLVDRKAHEEHIEKLYFWIDLAHELGTDMIQVPSSFLPAEQVSEDMNLIVSDLQKIADIGAAASPPIRYVYESLCWGTRSDTWETSWDIVKKIDRDNFGLCLDSFNIAGRIYADPCAVSGKCENAEEVVRQSMERLVREMKPYIHKVFYVQVVDAERLSAPLVVGHPYYNAEQPARMSWSRNCRLFYGEAEYGAYLPIREICETFFNKLNFKGWVSLELFNRYMGDTGKDVPEELARRGAVSWHKLVKDMRLAIDEPAPIPYATKVSYTTPPKLTNSWPSRTLETAQKAVSALVQGFRSRLFDFGK</sequence>
<evidence type="ECO:0000259" key="1">
    <source>
        <dbReference type="Pfam" id="PF01261"/>
    </source>
</evidence>